<dbReference type="PANTHER" id="PTHR11731:SF192">
    <property type="entry name" value="IP17501P"/>
    <property type="match status" value="1"/>
</dbReference>
<evidence type="ECO:0000256" key="2">
    <source>
        <dbReference type="ARBA" id="ARBA00023180"/>
    </source>
</evidence>
<keyword evidence="2" id="KW-0325">Glycoprotein</keyword>
<feature type="domain" description="Peptidase S9 prolyl oligopeptidase catalytic" evidence="5">
    <location>
        <begin position="611"/>
        <end position="813"/>
    </location>
</feature>
<evidence type="ECO:0000256" key="4">
    <source>
        <dbReference type="SAM" id="Phobius"/>
    </source>
</evidence>
<dbReference type="Gene3D" id="3.40.50.1820">
    <property type="entry name" value="alpha/beta hydrolase"/>
    <property type="match status" value="1"/>
</dbReference>
<evidence type="ECO:0000313" key="8">
    <source>
        <dbReference type="Proteomes" id="UP001152798"/>
    </source>
</evidence>
<keyword evidence="8" id="KW-1185">Reference proteome</keyword>
<dbReference type="GO" id="GO:0008236">
    <property type="term" value="F:serine-type peptidase activity"/>
    <property type="evidence" value="ECO:0007669"/>
    <property type="project" value="InterPro"/>
</dbReference>
<dbReference type="GO" id="GO:0006508">
    <property type="term" value="P:proteolysis"/>
    <property type="evidence" value="ECO:0007669"/>
    <property type="project" value="InterPro"/>
</dbReference>
<feature type="domain" description="Dipeptidylpeptidase IV N-terminal" evidence="6">
    <location>
        <begin position="152"/>
        <end position="525"/>
    </location>
</feature>
<dbReference type="PANTHER" id="PTHR11731">
    <property type="entry name" value="PROTEASE FAMILY S9B,C DIPEPTIDYL-PEPTIDASE IV-RELATED"/>
    <property type="match status" value="1"/>
</dbReference>
<evidence type="ECO:0000256" key="1">
    <source>
        <dbReference type="ARBA" id="ARBA00010036"/>
    </source>
</evidence>
<dbReference type="GO" id="GO:0005886">
    <property type="term" value="C:plasma membrane"/>
    <property type="evidence" value="ECO:0007669"/>
    <property type="project" value="TreeGrafter"/>
</dbReference>
<dbReference type="InterPro" id="IPR002469">
    <property type="entry name" value="Peptidase_S9B_N"/>
</dbReference>
<dbReference type="InterPro" id="IPR029058">
    <property type="entry name" value="AB_hydrolase_fold"/>
</dbReference>
<keyword evidence="4" id="KW-0812">Transmembrane</keyword>
<dbReference type="Pfam" id="PF00326">
    <property type="entry name" value="Peptidase_S9"/>
    <property type="match status" value="1"/>
</dbReference>
<comment type="similarity">
    <text evidence="1">Belongs to the peptidase S9B family. DPPIV subfamily.</text>
</comment>
<reference evidence="7" key="1">
    <citation type="submission" date="2022-01" db="EMBL/GenBank/DDBJ databases">
        <authorList>
            <person name="King R."/>
        </authorList>
    </citation>
    <scope>NUCLEOTIDE SEQUENCE</scope>
</reference>
<name>A0A9P0E667_NEZVI</name>
<organism evidence="7 8">
    <name type="scientific">Nezara viridula</name>
    <name type="common">Southern green stink bug</name>
    <name type="synonym">Cimex viridulus</name>
    <dbReference type="NCBI Taxonomy" id="85310"/>
    <lineage>
        <taxon>Eukaryota</taxon>
        <taxon>Metazoa</taxon>
        <taxon>Ecdysozoa</taxon>
        <taxon>Arthropoda</taxon>
        <taxon>Hexapoda</taxon>
        <taxon>Insecta</taxon>
        <taxon>Pterygota</taxon>
        <taxon>Neoptera</taxon>
        <taxon>Paraneoptera</taxon>
        <taxon>Hemiptera</taxon>
        <taxon>Heteroptera</taxon>
        <taxon>Panheteroptera</taxon>
        <taxon>Pentatomomorpha</taxon>
        <taxon>Pentatomoidea</taxon>
        <taxon>Pentatomidae</taxon>
        <taxon>Pentatominae</taxon>
        <taxon>Nezara</taxon>
    </lineage>
</organism>
<dbReference type="FunFam" id="3.40.50.1820:FF:000003">
    <property type="entry name" value="Dipeptidyl peptidase 4"/>
    <property type="match status" value="1"/>
</dbReference>
<dbReference type="GO" id="GO:0008239">
    <property type="term" value="F:dipeptidyl-peptidase activity"/>
    <property type="evidence" value="ECO:0007669"/>
    <property type="project" value="TreeGrafter"/>
</dbReference>
<accession>A0A9P0E667</accession>
<dbReference type="AlphaFoldDB" id="A0A9P0E667"/>
<gene>
    <name evidence="7" type="ORF">NEZAVI_LOCUS2563</name>
</gene>
<evidence type="ECO:0000313" key="7">
    <source>
        <dbReference type="EMBL" id="CAH1391565.1"/>
    </source>
</evidence>
<dbReference type="EMBL" id="OV725077">
    <property type="protein sequence ID" value="CAH1391565.1"/>
    <property type="molecule type" value="Genomic_DNA"/>
</dbReference>
<evidence type="ECO:0000259" key="6">
    <source>
        <dbReference type="Pfam" id="PF00930"/>
    </source>
</evidence>
<dbReference type="InterPro" id="IPR001375">
    <property type="entry name" value="Peptidase_S9_cat"/>
</dbReference>
<sequence length="814" mass="92582">MTSGQLHIQPHNAMEVASSNQVSTGKVREFSKHPDAVTELLSKGRKRRTTFVIAVVVLVAVVIAAVLYFLKPTTPPSVKASYVTSMRPISLESLIKGEYSPKRFNGSWVSDSEILYRNLNGIMLFNARTKTNKLLLEGDHEIVKQSFQYELSADHRYLMLAHSYQKMYRYTFLAYYHIVDLETKKGWSVTDMNGARIPLQLVKWAPTGNSYIYVYMNDIYLRPSAREQTLQEYRLTSTGRPGTIYNGVPDWVYEEEILSSNSALWFSPDGKHLAFATFNDSRTPVMNIPYYGVPGDLRFQYTQAVNIRYPKPGRPNPTVTLSVIDLTQVQQTPILQLDLPPRAELREPVLGQVKWAAPGQLVAVWMNRIQNEMDIITCFMENTKCHQILTYQEESGWITLPELLVSPDAKMLGVILPQTQSEKNVGKFRHLATIDISGRGEPKPLTSGKYTVTDLLAWDEKHIYFLATPPGKPSELTLNRVKADGGPTECMSCKNNIPNCLYSGAEFSLRNHSYYMETCAGPVVPEINLYHKDGQRILTWEENDKLKRRLEEVTLPESEEMVIEINGGHQVHVQLFKPPGMDTSGEIKYPLLVQVYGGPDSNVVSQRFNLEWYSSLIVNDSIVYARIDGRGSGLKGDKTLFSIYRHLGTVEIFDQINITSHLLSTKKYLDKDRTAIWGWSYGGYAAGMALAQDKDVFKCGISVAPVTDWLLYDTLYTERFMGLPTPEDNYVGYEQASLNSKVDNLRNKKYFLIHGTLDDNVHYQQSMMLAKALEMKDILFEQQSYPDEAHGLSDVRPHLYHTLQHFLQQCFSKK</sequence>
<proteinExistence type="inferred from homology"/>
<evidence type="ECO:0000259" key="5">
    <source>
        <dbReference type="Pfam" id="PF00326"/>
    </source>
</evidence>
<dbReference type="Proteomes" id="UP001152798">
    <property type="component" value="Chromosome 1"/>
</dbReference>
<dbReference type="SUPFAM" id="SSF82171">
    <property type="entry name" value="DPP6 N-terminal domain-like"/>
    <property type="match status" value="1"/>
</dbReference>
<dbReference type="Gene3D" id="2.140.10.30">
    <property type="entry name" value="Dipeptidylpeptidase IV, N-terminal domain"/>
    <property type="match status" value="1"/>
</dbReference>
<dbReference type="OrthoDB" id="16520at2759"/>
<feature type="transmembrane region" description="Helical" evidence="4">
    <location>
        <begin position="51"/>
        <end position="70"/>
    </location>
</feature>
<dbReference type="InterPro" id="IPR050278">
    <property type="entry name" value="Serine_Prot_S9B/DPPIV"/>
</dbReference>
<keyword evidence="4" id="KW-1133">Transmembrane helix</keyword>
<dbReference type="SUPFAM" id="SSF53474">
    <property type="entry name" value="alpha/beta-Hydrolases"/>
    <property type="match status" value="1"/>
</dbReference>
<keyword evidence="4" id="KW-0472">Membrane</keyword>
<protein>
    <recommendedName>
        <fullName evidence="3">Venom dipeptidyl peptidase 4</fullName>
    </recommendedName>
</protein>
<evidence type="ECO:0000256" key="3">
    <source>
        <dbReference type="ARBA" id="ARBA00072929"/>
    </source>
</evidence>
<dbReference type="Pfam" id="PF00930">
    <property type="entry name" value="DPPIV_N"/>
    <property type="match status" value="1"/>
</dbReference>